<feature type="transmembrane region" description="Helical" evidence="1">
    <location>
        <begin position="6"/>
        <end position="33"/>
    </location>
</feature>
<dbReference type="Proteomes" id="UP001241747">
    <property type="component" value="Unassembled WGS sequence"/>
</dbReference>
<evidence type="ECO:0000256" key="1">
    <source>
        <dbReference type="SAM" id="Phobius"/>
    </source>
</evidence>
<comment type="caution">
    <text evidence="2">The sequence shown here is derived from an EMBL/GenBank/DDBJ whole genome shotgun (WGS) entry which is preliminary data.</text>
</comment>
<reference evidence="2 3" key="1">
    <citation type="submission" date="2023-07" db="EMBL/GenBank/DDBJ databases">
        <title>Genomic Encyclopedia of Type Strains, Phase IV (KMG-IV): sequencing the most valuable type-strain genomes for metagenomic binning, comparative biology and taxonomic classification.</title>
        <authorList>
            <person name="Goeker M."/>
        </authorList>
    </citation>
    <scope>NUCLEOTIDE SEQUENCE [LARGE SCALE GENOMIC DNA]</scope>
    <source>
        <strain evidence="2 3">DSM 3770</strain>
    </source>
</reference>
<evidence type="ECO:0000313" key="2">
    <source>
        <dbReference type="EMBL" id="MDQ0503502.1"/>
    </source>
</evidence>
<keyword evidence="3" id="KW-1185">Reference proteome</keyword>
<dbReference type="RefSeq" id="WP_237344183.1">
    <property type="nucleotide sequence ID" value="NZ_JABWGX010000003.1"/>
</dbReference>
<organism evidence="2 3">
    <name type="scientific">Xanthobacter agilis</name>
    <dbReference type="NCBI Taxonomy" id="47492"/>
    <lineage>
        <taxon>Bacteria</taxon>
        <taxon>Pseudomonadati</taxon>
        <taxon>Pseudomonadota</taxon>
        <taxon>Alphaproteobacteria</taxon>
        <taxon>Hyphomicrobiales</taxon>
        <taxon>Xanthobacteraceae</taxon>
        <taxon>Xanthobacter</taxon>
    </lineage>
</organism>
<protein>
    <submittedName>
        <fullName evidence="2">Nucleoside permease NupC</fullName>
    </submittedName>
</protein>
<gene>
    <name evidence="2" type="ORF">QOZ94_000272</name>
</gene>
<keyword evidence="1" id="KW-0812">Transmembrane</keyword>
<keyword evidence="1" id="KW-0472">Membrane</keyword>
<accession>A0ABU0L8M6</accession>
<evidence type="ECO:0000313" key="3">
    <source>
        <dbReference type="Proteomes" id="UP001241747"/>
    </source>
</evidence>
<keyword evidence="1" id="KW-1133">Transmembrane helix</keyword>
<dbReference type="EMBL" id="JAUSVY010000001">
    <property type="protein sequence ID" value="MDQ0503502.1"/>
    <property type="molecule type" value="Genomic_DNA"/>
</dbReference>
<name>A0ABU0L8M6_XANAG</name>
<sequence length="69" mass="7151">MEGLTIVVGVGVILLAAVGLWALVDAFLIPGMIRESKDSLRKPLAMDAMLANGSAQSQWSGAPAALPME</sequence>
<proteinExistence type="predicted"/>